<protein>
    <submittedName>
        <fullName evidence="1">Uncharacterized protein</fullName>
    </submittedName>
</protein>
<evidence type="ECO:0000313" key="1">
    <source>
        <dbReference type="EMBL" id="KGG52818.1"/>
    </source>
</evidence>
<dbReference type="AlphaFoldDB" id="A0A098VUN3"/>
<comment type="caution">
    <text evidence="1">The sequence shown here is derived from an EMBL/GenBank/DDBJ whole genome shotgun (WGS) entry which is preliminary data.</text>
</comment>
<proteinExistence type="predicted"/>
<dbReference type="InterPro" id="IPR043129">
    <property type="entry name" value="ATPase_NBD"/>
</dbReference>
<keyword evidence="2" id="KW-1185">Reference proteome</keyword>
<gene>
    <name evidence="1" type="ORF">DI09_131p20</name>
</gene>
<name>A0A098VUN3_9MICR</name>
<dbReference type="RefSeq" id="XP_013239254.1">
    <property type="nucleotide sequence ID" value="XM_013383800.1"/>
</dbReference>
<evidence type="ECO:0000313" key="2">
    <source>
        <dbReference type="Proteomes" id="UP000029725"/>
    </source>
</evidence>
<dbReference type="SUPFAM" id="SSF53067">
    <property type="entry name" value="Actin-like ATPase domain"/>
    <property type="match status" value="1"/>
</dbReference>
<dbReference type="Proteomes" id="UP000029725">
    <property type="component" value="Unassembled WGS sequence"/>
</dbReference>
<dbReference type="InterPro" id="IPR004000">
    <property type="entry name" value="Actin"/>
</dbReference>
<dbReference type="EMBL" id="JMKJ01000035">
    <property type="protein sequence ID" value="KGG52818.1"/>
    <property type="molecule type" value="Genomic_DNA"/>
</dbReference>
<dbReference type="OrthoDB" id="5572108at2759"/>
<dbReference type="Pfam" id="PF00022">
    <property type="entry name" value="Actin"/>
    <property type="match status" value="1"/>
</dbReference>
<dbReference type="Gene3D" id="3.90.640.10">
    <property type="entry name" value="Actin, Chain A, domain 4"/>
    <property type="match status" value="1"/>
</dbReference>
<sequence>MLLSGKQSRRSISNVASQLCSYNSGISPTIIPAHNDAFRIEFSKFPTDANASPFLCGQEDEESTEIRYPIHRRRIFYPTASFDASKEETKEEQEQEKAESDKVLLENKEQIDASLHCQDELAAMVISGCQSLLGITLENLKESLAAAYGAGCSSAVIVDVGAEETSVAIVEDGILDVDSRQSLGFGSDDILILFMELLKGIDFPYTALSLSCSPDVNLLTELKERCWTLEDATELSTQVVDFLVRIPGRSTASYHFKAHEERIMSPLTYFNPSFIDVPSRAAASLKASQYFLSDQDSEVLMVEKTKKKILAEQIADEQDENSFIEDSINLGSSLSVSLAPCANEQLSASSTITSDTCPCCRACLMKEPSISCCCFQGETPEIKALFNHIASAHMNATDVTCQWIDRNSHATCGHFFSSIDNLEIHIMRHITEELFPSPSQAPMAASKSEKKPCNIKNELSSLHELIFSAILKHENADRIDKIRKWLGMILLVGSGHQIAGFQQMLRKKLSELALSSKSPLASVSMPPSIESESLISYISLPKDIDIGSLAWKGAGVIARVDASRESWISAKEWDVLQMRAVVDRFQHIK</sequence>
<organism evidence="1 2">
    <name type="scientific">Mitosporidium daphniae</name>
    <dbReference type="NCBI Taxonomy" id="1485682"/>
    <lineage>
        <taxon>Eukaryota</taxon>
        <taxon>Fungi</taxon>
        <taxon>Fungi incertae sedis</taxon>
        <taxon>Microsporidia</taxon>
        <taxon>Mitosporidium</taxon>
    </lineage>
</organism>
<dbReference type="HOGENOM" id="CLU_463134_0_0_1"/>
<reference evidence="1 2" key="1">
    <citation type="submission" date="2014-04" db="EMBL/GenBank/DDBJ databases">
        <title>A new species of microsporidia sheds light on the evolution of extreme parasitism.</title>
        <authorList>
            <person name="Haag K.L."/>
            <person name="James T.Y."/>
            <person name="Larsson R."/>
            <person name="Schaer T.M."/>
            <person name="Refardt D."/>
            <person name="Pombert J.-F."/>
            <person name="Ebert D."/>
        </authorList>
    </citation>
    <scope>NUCLEOTIDE SEQUENCE [LARGE SCALE GENOMIC DNA]</scope>
    <source>
        <strain evidence="1 2">UGP3</strain>
        <tissue evidence="1">Spores</tissue>
    </source>
</reference>
<dbReference type="GeneID" id="25258290"/>
<dbReference type="VEuPathDB" id="MicrosporidiaDB:DI09_131p20"/>
<dbReference type="PANTHER" id="PTHR11937">
    <property type="entry name" value="ACTIN"/>
    <property type="match status" value="1"/>
</dbReference>
<accession>A0A098VUN3</accession>
<dbReference type="Gene3D" id="3.30.420.40">
    <property type="match status" value="1"/>
</dbReference>